<keyword evidence="3" id="KW-1185">Reference proteome</keyword>
<accession>A0AAQ4F999</accession>
<sequence>MPVSSSRIFIVLQAAAAAPSMYGEWCARTALDRWFACTESLMPQLTATSSRASWCPTPWTAHFLTGCTIFNRTAAPYARPSQLRVCWNNWESCC</sequence>
<organism evidence="2 3">
    <name type="scientific">Amblyomma americanum</name>
    <name type="common">Lone star tick</name>
    <dbReference type="NCBI Taxonomy" id="6943"/>
    <lineage>
        <taxon>Eukaryota</taxon>
        <taxon>Metazoa</taxon>
        <taxon>Ecdysozoa</taxon>
        <taxon>Arthropoda</taxon>
        <taxon>Chelicerata</taxon>
        <taxon>Arachnida</taxon>
        <taxon>Acari</taxon>
        <taxon>Parasitiformes</taxon>
        <taxon>Ixodida</taxon>
        <taxon>Ixodoidea</taxon>
        <taxon>Ixodidae</taxon>
        <taxon>Amblyomminae</taxon>
        <taxon>Amblyomma</taxon>
    </lineage>
</organism>
<evidence type="ECO:0000313" key="2">
    <source>
        <dbReference type="EMBL" id="KAK8783619.1"/>
    </source>
</evidence>
<keyword evidence="1" id="KW-0732">Signal</keyword>
<protein>
    <recommendedName>
        <fullName evidence="4">Secreted protein</fullName>
    </recommendedName>
</protein>
<dbReference type="Proteomes" id="UP001321473">
    <property type="component" value="Unassembled WGS sequence"/>
</dbReference>
<evidence type="ECO:0000313" key="3">
    <source>
        <dbReference type="Proteomes" id="UP001321473"/>
    </source>
</evidence>
<reference evidence="2 3" key="1">
    <citation type="journal article" date="2023" name="Arcadia Sci">
        <title>De novo assembly of a long-read Amblyomma americanum tick genome.</title>
        <authorList>
            <person name="Chou S."/>
            <person name="Poskanzer K.E."/>
            <person name="Rollins M."/>
            <person name="Thuy-Boun P.S."/>
        </authorList>
    </citation>
    <scope>NUCLEOTIDE SEQUENCE [LARGE SCALE GENOMIC DNA]</scope>
    <source>
        <strain evidence="2">F_SG_1</strain>
        <tissue evidence="2">Salivary glands</tissue>
    </source>
</reference>
<name>A0AAQ4F999_AMBAM</name>
<feature type="chain" id="PRO_5043023309" description="Secreted protein" evidence="1">
    <location>
        <begin position="18"/>
        <end position="94"/>
    </location>
</feature>
<comment type="caution">
    <text evidence="2">The sequence shown here is derived from an EMBL/GenBank/DDBJ whole genome shotgun (WGS) entry which is preliminary data.</text>
</comment>
<evidence type="ECO:0008006" key="4">
    <source>
        <dbReference type="Google" id="ProtNLM"/>
    </source>
</evidence>
<evidence type="ECO:0000256" key="1">
    <source>
        <dbReference type="SAM" id="SignalP"/>
    </source>
</evidence>
<proteinExistence type="predicted"/>
<feature type="signal peptide" evidence="1">
    <location>
        <begin position="1"/>
        <end position="17"/>
    </location>
</feature>
<gene>
    <name evidence="2" type="ORF">V5799_010017</name>
</gene>
<dbReference type="AlphaFoldDB" id="A0AAQ4F999"/>
<dbReference type="EMBL" id="JARKHS020005364">
    <property type="protein sequence ID" value="KAK8783619.1"/>
    <property type="molecule type" value="Genomic_DNA"/>
</dbReference>